<evidence type="ECO:0000313" key="3">
    <source>
        <dbReference type="Proteomes" id="UP000276133"/>
    </source>
</evidence>
<name>A0A3M7PL55_BRAPC</name>
<reference evidence="2 3" key="1">
    <citation type="journal article" date="2018" name="Sci. Rep.">
        <title>Genomic signatures of local adaptation to the degree of environmental predictability in rotifers.</title>
        <authorList>
            <person name="Franch-Gras L."/>
            <person name="Hahn C."/>
            <person name="Garcia-Roger E.M."/>
            <person name="Carmona M.J."/>
            <person name="Serra M."/>
            <person name="Gomez A."/>
        </authorList>
    </citation>
    <scope>NUCLEOTIDE SEQUENCE [LARGE SCALE GENOMIC DNA]</scope>
    <source>
        <strain evidence="2">HYR1</strain>
    </source>
</reference>
<evidence type="ECO:0000313" key="2">
    <source>
        <dbReference type="EMBL" id="RMZ99789.1"/>
    </source>
</evidence>
<feature type="region of interest" description="Disordered" evidence="1">
    <location>
        <begin position="266"/>
        <end position="299"/>
    </location>
</feature>
<protein>
    <submittedName>
        <fullName evidence="2">Uncharacterized protein</fullName>
    </submittedName>
</protein>
<comment type="caution">
    <text evidence="2">The sequence shown here is derived from an EMBL/GenBank/DDBJ whole genome shotgun (WGS) entry which is preliminary data.</text>
</comment>
<sequence>MRHRVQLSLTHLPQVDAHRGLISAQIAKVKTLGLHVKVTRAAAAHKIAAHKQNPFHQRPVLAQHHAPHQLERLVDGAVQVAQLGPQRVVRVGLLELMGPVGLMLAQAARVGREQLVGSGQHCVHPAQMENEVGGRCGRRSVLQSGQVDKVADESVADGRGGLLVSLVPRDALGFDEAEPGRAGEPRRRVQRVEAARVLVELADEPLAERRGSRAAGRSLGYSINDISIEESPTKALRGKNRVYEELCTYETFNEFTKELIDSSIDDNNWTKKNKSMSSSGKSIDNQPAKKKRGRPKTVIEEDGVVQPLKRAKVKVNCIRVNIQNLKL</sequence>
<dbReference type="AlphaFoldDB" id="A0A3M7PL55"/>
<proteinExistence type="predicted"/>
<accession>A0A3M7PL55</accession>
<evidence type="ECO:0000256" key="1">
    <source>
        <dbReference type="SAM" id="MobiDB-lite"/>
    </source>
</evidence>
<dbReference type="EMBL" id="REGN01010058">
    <property type="protein sequence ID" value="RMZ99789.1"/>
    <property type="molecule type" value="Genomic_DNA"/>
</dbReference>
<organism evidence="2 3">
    <name type="scientific">Brachionus plicatilis</name>
    <name type="common">Marine rotifer</name>
    <name type="synonym">Brachionus muelleri</name>
    <dbReference type="NCBI Taxonomy" id="10195"/>
    <lineage>
        <taxon>Eukaryota</taxon>
        <taxon>Metazoa</taxon>
        <taxon>Spiralia</taxon>
        <taxon>Gnathifera</taxon>
        <taxon>Rotifera</taxon>
        <taxon>Eurotatoria</taxon>
        <taxon>Monogononta</taxon>
        <taxon>Pseudotrocha</taxon>
        <taxon>Ploima</taxon>
        <taxon>Brachionidae</taxon>
        <taxon>Brachionus</taxon>
    </lineage>
</organism>
<keyword evidence="3" id="KW-1185">Reference proteome</keyword>
<dbReference type="Proteomes" id="UP000276133">
    <property type="component" value="Unassembled WGS sequence"/>
</dbReference>
<gene>
    <name evidence="2" type="ORF">BpHYR1_007402</name>
</gene>